<evidence type="ECO:0000313" key="2">
    <source>
        <dbReference type="EMBL" id="KAF7413865.1"/>
    </source>
</evidence>
<dbReference type="EMBL" id="JACSDZ010000002">
    <property type="protein sequence ID" value="KAF7413865.1"/>
    <property type="molecule type" value="Genomic_DNA"/>
</dbReference>
<protein>
    <submittedName>
        <fullName evidence="2">Uncharacterized protein</fullName>
    </submittedName>
</protein>
<gene>
    <name evidence="2" type="ORF">HZH68_002354</name>
</gene>
<reference evidence="2" key="1">
    <citation type="journal article" date="2020" name="G3 (Bethesda)">
        <title>High-Quality Assemblies for Three Invasive Social Wasps from the &lt;i&gt;Vespula&lt;/i&gt; Genus.</title>
        <authorList>
            <person name="Harrop T.W.R."/>
            <person name="Guhlin J."/>
            <person name="McLaughlin G.M."/>
            <person name="Permina E."/>
            <person name="Stockwell P."/>
            <person name="Gilligan J."/>
            <person name="Le Lec M.F."/>
            <person name="Gruber M.A.M."/>
            <person name="Quinn O."/>
            <person name="Lovegrove M."/>
            <person name="Duncan E.J."/>
            <person name="Remnant E.J."/>
            <person name="Van Eeckhoven J."/>
            <person name="Graham B."/>
            <person name="Knapp R.A."/>
            <person name="Langford K.W."/>
            <person name="Kronenberg Z."/>
            <person name="Press M.O."/>
            <person name="Eacker S.M."/>
            <person name="Wilson-Rankin E.E."/>
            <person name="Purcell J."/>
            <person name="Lester P.J."/>
            <person name="Dearden P.K."/>
        </authorList>
    </citation>
    <scope>NUCLEOTIDE SEQUENCE</scope>
    <source>
        <strain evidence="2">Linc-1</strain>
    </source>
</reference>
<organism evidence="2 3">
    <name type="scientific">Vespula germanica</name>
    <name type="common">German yellow jacket</name>
    <name type="synonym">Paravespula germanica</name>
    <dbReference type="NCBI Taxonomy" id="30212"/>
    <lineage>
        <taxon>Eukaryota</taxon>
        <taxon>Metazoa</taxon>
        <taxon>Ecdysozoa</taxon>
        <taxon>Arthropoda</taxon>
        <taxon>Hexapoda</taxon>
        <taxon>Insecta</taxon>
        <taxon>Pterygota</taxon>
        <taxon>Neoptera</taxon>
        <taxon>Endopterygota</taxon>
        <taxon>Hymenoptera</taxon>
        <taxon>Apocrita</taxon>
        <taxon>Aculeata</taxon>
        <taxon>Vespoidea</taxon>
        <taxon>Vespidae</taxon>
        <taxon>Vespinae</taxon>
        <taxon>Vespula</taxon>
    </lineage>
</organism>
<keyword evidence="3" id="KW-1185">Reference proteome</keyword>
<dbReference type="Proteomes" id="UP000617340">
    <property type="component" value="Unassembled WGS sequence"/>
</dbReference>
<dbReference type="AlphaFoldDB" id="A0A834NKW6"/>
<feature type="region of interest" description="Disordered" evidence="1">
    <location>
        <begin position="1"/>
        <end position="28"/>
    </location>
</feature>
<name>A0A834NKW6_VESGE</name>
<proteinExistence type="predicted"/>
<comment type="caution">
    <text evidence="2">The sequence shown here is derived from an EMBL/GenBank/DDBJ whole genome shotgun (WGS) entry which is preliminary data.</text>
</comment>
<evidence type="ECO:0000313" key="3">
    <source>
        <dbReference type="Proteomes" id="UP000617340"/>
    </source>
</evidence>
<sequence length="99" mass="10426">MGHAPRGSFDPVRVPGQQPPGGASPILEPCRRLTSSFERLSSHSRSRAHSMLIPANSASIAAKESPLSLSLLPLNSLPKLVSHVSPIGLTVPRSNVPDC</sequence>
<accession>A0A834NKW6</accession>
<evidence type="ECO:0000256" key="1">
    <source>
        <dbReference type="SAM" id="MobiDB-lite"/>
    </source>
</evidence>